<proteinExistence type="predicted"/>
<evidence type="ECO:0000313" key="2">
    <source>
        <dbReference type="Proteomes" id="UP001152795"/>
    </source>
</evidence>
<accession>A0A6S7I0J0</accession>
<dbReference type="Proteomes" id="UP001152795">
    <property type="component" value="Unassembled WGS sequence"/>
</dbReference>
<comment type="caution">
    <text evidence="1">The sequence shown here is derived from an EMBL/GenBank/DDBJ whole genome shotgun (WGS) entry which is preliminary data.</text>
</comment>
<keyword evidence="2" id="KW-1185">Reference proteome</keyword>
<dbReference type="EMBL" id="CACRXK020006766">
    <property type="protein sequence ID" value="CAB4010379.1"/>
    <property type="molecule type" value="Genomic_DNA"/>
</dbReference>
<dbReference type="AlphaFoldDB" id="A0A6S7I0J0"/>
<reference evidence="1" key="1">
    <citation type="submission" date="2020-04" db="EMBL/GenBank/DDBJ databases">
        <authorList>
            <person name="Alioto T."/>
            <person name="Alioto T."/>
            <person name="Gomez Garrido J."/>
        </authorList>
    </citation>
    <scope>NUCLEOTIDE SEQUENCE</scope>
    <source>
        <strain evidence="1">A484AB</strain>
    </source>
</reference>
<sequence length="270" mass="30059">MTLHDKGTVKASQKLPGEAYLLKDSKNVHELAPKSVSVVLHENGFDIYSYAADYESFNHEAVLYKETLIRCSLNEITASLKPFVIQLEAGLRTIFICFIDREERDGCFTKILASVGQFLVLNPRSRKSLLGKRTSNPLSPVSPLSMSTAPTLKDEQLSLLLNALDISSSSRCLTQSRPNSPFSFRFPGLLVSICNAKPRRGKDITNTKIPVARSYTLPFSKYGSARSCKQFSARNTIFCDNHTRSSLEARVALGILNTDLGDVRQYLARF</sequence>
<gene>
    <name evidence="1" type="ORF">PACLA_8A044760</name>
</gene>
<protein>
    <submittedName>
        <fullName evidence="1">Uncharacterized protein</fullName>
    </submittedName>
</protein>
<evidence type="ECO:0000313" key="1">
    <source>
        <dbReference type="EMBL" id="CAB4010379.1"/>
    </source>
</evidence>
<organism evidence="1 2">
    <name type="scientific">Paramuricea clavata</name>
    <name type="common">Red gorgonian</name>
    <name type="synonym">Violescent sea-whip</name>
    <dbReference type="NCBI Taxonomy" id="317549"/>
    <lineage>
        <taxon>Eukaryota</taxon>
        <taxon>Metazoa</taxon>
        <taxon>Cnidaria</taxon>
        <taxon>Anthozoa</taxon>
        <taxon>Octocorallia</taxon>
        <taxon>Malacalcyonacea</taxon>
        <taxon>Plexauridae</taxon>
        <taxon>Paramuricea</taxon>
    </lineage>
</organism>
<name>A0A6S7I0J0_PARCT</name>